<dbReference type="EMBL" id="CP059572">
    <property type="protein sequence ID" value="QXJ25938.1"/>
    <property type="molecule type" value="Genomic_DNA"/>
</dbReference>
<dbReference type="RefSeq" id="WP_231332151.1">
    <property type="nucleotide sequence ID" value="NZ_CP059572.1"/>
</dbReference>
<organism evidence="1 2">
    <name type="scientific">Actinomadura graeca</name>
    <dbReference type="NCBI Taxonomy" id="2750812"/>
    <lineage>
        <taxon>Bacteria</taxon>
        <taxon>Bacillati</taxon>
        <taxon>Actinomycetota</taxon>
        <taxon>Actinomycetes</taxon>
        <taxon>Streptosporangiales</taxon>
        <taxon>Thermomonosporaceae</taxon>
        <taxon>Actinomadura</taxon>
    </lineage>
</organism>
<reference evidence="1" key="1">
    <citation type="submission" date="2020-07" db="EMBL/GenBank/DDBJ databases">
        <authorList>
            <person name="Tarantini F.S."/>
            <person name="Hong K.W."/>
            <person name="Chan K.G."/>
        </authorList>
    </citation>
    <scope>NUCLEOTIDE SEQUENCE</scope>
    <source>
        <strain evidence="1">32-07</strain>
    </source>
</reference>
<protein>
    <submittedName>
        <fullName evidence="1">Uncharacterized protein</fullName>
    </submittedName>
</protein>
<dbReference type="Proteomes" id="UP001049518">
    <property type="component" value="Chromosome"/>
</dbReference>
<name>A0ABX8R518_9ACTN</name>
<evidence type="ECO:0000313" key="1">
    <source>
        <dbReference type="EMBL" id="QXJ25938.1"/>
    </source>
</evidence>
<gene>
    <name evidence="1" type="ORF">AGRA3207_007507</name>
</gene>
<accession>A0ABX8R518</accession>
<proteinExistence type="predicted"/>
<sequence length="121" mass="13005">MTVVEIWHNVATDDRGNPVGFFGYRAGHPVVKVYEVAVAGDADTTIGDLAELAFLIGNGESQEGAAYYARTLRSVSAGDLVRVEGIWLAYGSSGWSVVEDHTPCDITTGFTTRLGTTPWRP</sequence>
<evidence type="ECO:0000313" key="2">
    <source>
        <dbReference type="Proteomes" id="UP001049518"/>
    </source>
</evidence>
<keyword evidence="2" id="KW-1185">Reference proteome</keyword>